<dbReference type="OrthoDB" id="9783470at2"/>
<accession>A0A1C3UKW9</accession>
<keyword evidence="3" id="KW-1185">Reference proteome</keyword>
<dbReference type="SUPFAM" id="SSF55729">
    <property type="entry name" value="Acyl-CoA N-acyltransferases (Nat)"/>
    <property type="match status" value="1"/>
</dbReference>
<proteinExistence type="predicted"/>
<dbReference type="GO" id="GO:0016747">
    <property type="term" value="F:acyltransferase activity, transferring groups other than amino-acyl groups"/>
    <property type="evidence" value="ECO:0007669"/>
    <property type="project" value="InterPro"/>
</dbReference>
<protein>
    <submittedName>
        <fullName evidence="2">Acetyltransferase (GNAT) domain-containing protein</fullName>
    </submittedName>
</protein>
<dbReference type="Proteomes" id="UP000199101">
    <property type="component" value="Unassembled WGS sequence"/>
</dbReference>
<dbReference type="STRING" id="410764.GA0061103_2393"/>
<dbReference type="InterPro" id="IPR016181">
    <property type="entry name" value="Acyl_CoA_acyltransferase"/>
</dbReference>
<evidence type="ECO:0000313" key="2">
    <source>
        <dbReference type="EMBL" id="SCB16140.1"/>
    </source>
</evidence>
<keyword evidence="2" id="KW-0808">Transferase</keyword>
<feature type="domain" description="N-acetyltransferase" evidence="1">
    <location>
        <begin position="2"/>
        <end position="154"/>
    </location>
</feature>
<dbReference type="EMBL" id="FMAG01000001">
    <property type="protein sequence ID" value="SCB16140.1"/>
    <property type="molecule type" value="Genomic_DNA"/>
</dbReference>
<dbReference type="Gene3D" id="3.40.630.30">
    <property type="match status" value="1"/>
</dbReference>
<dbReference type="AlphaFoldDB" id="A0A1C3UKW9"/>
<dbReference type="PROSITE" id="PS51186">
    <property type="entry name" value="GNAT"/>
    <property type="match status" value="1"/>
</dbReference>
<gene>
    <name evidence="2" type="ORF">GA0061103_2393</name>
</gene>
<reference evidence="3" key="1">
    <citation type="submission" date="2016-08" db="EMBL/GenBank/DDBJ databases">
        <authorList>
            <person name="Varghese N."/>
            <person name="Submissions Spin"/>
        </authorList>
    </citation>
    <scope>NUCLEOTIDE SEQUENCE [LARGE SCALE GENOMIC DNA]</scope>
    <source>
        <strain evidence="3">HAMBI 2975</strain>
    </source>
</reference>
<dbReference type="RefSeq" id="WP_092708386.1">
    <property type="nucleotide sequence ID" value="NZ_FMAG01000001.1"/>
</dbReference>
<dbReference type="CDD" id="cd04301">
    <property type="entry name" value="NAT_SF"/>
    <property type="match status" value="1"/>
</dbReference>
<dbReference type="Pfam" id="PF00583">
    <property type="entry name" value="Acetyltransf_1"/>
    <property type="match status" value="1"/>
</dbReference>
<evidence type="ECO:0000313" key="3">
    <source>
        <dbReference type="Proteomes" id="UP000199101"/>
    </source>
</evidence>
<dbReference type="InterPro" id="IPR000182">
    <property type="entry name" value="GNAT_dom"/>
</dbReference>
<sequence>MQETIEITESKGAICRDIMSELTDWFTDPDVIEACAGAVETLPMFGCVEADTVAGFVALRAHPPAAMEILVIATRRRHHRSGVGRRLLAAAETFARSSDCKLLTVKTLAPRGRDEPQYEKTRAFYDRNGFIRAEIFPTLWRESDPCLFFVKPLTSIN</sequence>
<evidence type="ECO:0000259" key="1">
    <source>
        <dbReference type="PROSITE" id="PS51186"/>
    </source>
</evidence>
<organism evidence="2 3">
    <name type="scientific">Rhizobium multihospitium</name>
    <dbReference type="NCBI Taxonomy" id="410764"/>
    <lineage>
        <taxon>Bacteria</taxon>
        <taxon>Pseudomonadati</taxon>
        <taxon>Pseudomonadota</taxon>
        <taxon>Alphaproteobacteria</taxon>
        <taxon>Hyphomicrobiales</taxon>
        <taxon>Rhizobiaceae</taxon>
        <taxon>Rhizobium/Agrobacterium group</taxon>
        <taxon>Rhizobium</taxon>
    </lineage>
</organism>
<name>A0A1C3UKW9_9HYPH</name>